<evidence type="ECO:0000256" key="1">
    <source>
        <dbReference type="ARBA" id="ARBA00000900"/>
    </source>
</evidence>
<evidence type="ECO:0000256" key="12">
    <source>
        <dbReference type="ARBA" id="ARBA00023172"/>
    </source>
</evidence>
<dbReference type="CDD" id="cd16493">
    <property type="entry name" value="RING-CH-C4HC3_NSE1"/>
    <property type="match status" value="1"/>
</dbReference>
<evidence type="ECO:0000256" key="6">
    <source>
        <dbReference type="ARBA" id="ARBA00022679"/>
    </source>
</evidence>
<keyword evidence="10 15" id="KW-0833">Ubl conjugation pathway</keyword>
<evidence type="ECO:0000256" key="10">
    <source>
        <dbReference type="ARBA" id="ARBA00022786"/>
    </source>
</evidence>
<dbReference type="OrthoDB" id="185455at2759"/>
<dbReference type="GO" id="GO:0005634">
    <property type="term" value="C:nucleus"/>
    <property type="evidence" value="ECO:0007669"/>
    <property type="project" value="UniProtKB-SubCell"/>
</dbReference>
<evidence type="ECO:0000256" key="8">
    <source>
        <dbReference type="ARBA" id="ARBA00022763"/>
    </source>
</evidence>
<feature type="region of interest" description="Disordered" evidence="16">
    <location>
        <begin position="304"/>
        <end position="332"/>
    </location>
</feature>
<evidence type="ECO:0000313" key="18">
    <source>
        <dbReference type="EMBL" id="KAF2232469.1"/>
    </source>
</evidence>
<keyword evidence="11 15" id="KW-0862">Zinc</keyword>
<comment type="function">
    <text evidence="15">Acts in a DNA repair pathway for removal of UV-induced DNA damage that is distinct from classical nucleotide excision repair and in repair of ionizing radiation damage. Functions in homologous recombination repair of DNA double strand breaks and in recovery of stalled replication forks.</text>
</comment>
<organism evidence="18 19">
    <name type="scientific">Viridothelium virens</name>
    <name type="common">Speckled blister lichen</name>
    <name type="synonym">Trypethelium virens</name>
    <dbReference type="NCBI Taxonomy" id="1048519"/>
    <lineage>
        <taxon>Eukaryota</taxon>
        <taxon>Fungi</taxon>
        <taxon>Dikarya</taxon>
        <taxon>Ascomycota</taxon>
        <taxon>Pezizomycotina</taxon>
        <taxon>Dothideomycetes</taxon>
        <taxon>Dothideomycetes incertae sedis</taxon>
        <taxon>Trypetheliales</taxon>
        <taxon>Trypetheliaceae</taxon>
        <taxon>Viridothelium</taxon>
    </lineage>
</organism>
<evidence type="ECO:0000313" key="19">
    <source>
        <dbReference type="Proteomes" id="UP000800092"/>
    </source>
</evidence>
<keyword evidence="8 15" id="KW-0227">DNA damage</keyword>
<dbReference type="GO" id="GO:0030915">
    <property type="term" value="C:Smc5-Smc6 complex"/>
    <property type="evidence" value="ECO:0007669"/>
    <property type="project" value="UniProtKB-UniRule"/>
</dbReference>
<keyword evidence="6 15" id="KW-0808">Transferase</keyword>
<evidence type="ECO:0000256" key="13">
    <source>
        <dbReference type="ARBA" id="ARBA00023204"/>
    </source>
</evidence>
<keyword evidence="13 15" id="KW-0234">DNA repair</keyword>
<keyword evidence="19" id="KW-1185">Reference proteome</keyword>
<dbReference type="EMBL" id="ML991815">
    <property type="protein sequence ID" value="KAF2232469.1"/>
    <property type="molecule type" value="Genomic_DNA"/>
</dbReference>
<dbReference type="InterPro" id="IPR036388">
    <property type="entry name" value="WH-like_DNA-bd_sf"/>
</dbReference>
<evidence type="ECO:0000256" key="7">
    <source>
        <dbReference type="ARBA" id="ARBA00022723"/>
    </source>
</evidence>
<keyword evidence="12 15" id="KW-0233">DNA recombination</keyword>
<evidence type="ECO:0000259" key="17">
    <source>
        <dbReference type="Pfam" id="PF08746"/>
    </source>
</evidence>
<keyword evidence="7 15" id="KW-0479">Metal-binding</keyword>
<gene>
    <name evidence="18" type="ORF">EV356DRAFT_525177</name>
</gene>
<dbReference type="Pfam" id="PF07574">
    <property type="entry name" value="SMC_Nse1"/>
    <property type="match status" value="1"/>
</dbReference>
<dbReference type="Gene3D" id="1.10.10.10">
    <property type="entry name" value="Winged helix-like DNA-binding domain superfamily/Winged helix DNA-binding domain"/>
    <property type="match status" value="1"/>
</dbReference>
<evidence type="ECO:0000256" key="4">
    <source>
        <dbReference type="ARBA" id="ARBA00012483"/>
    </source>
</evidence>
<dbReference type="InterPro" id="IPR011513">
    <property type="entry name" value="Nse1"/>
</dbReference>
<evidence type="ECO:0000256" key="15">
    <source>
        <dbReference type="RuleBase" id="RU368018"/>
    </source>
</evidence>
<protein>
    <recommendedName>
        <fullName evidence="5 15">Non-structural maintenance of chromosomes element 1 homolog</fullName>
        <ecNumber evidence="4 15">2.3.2.27</ecNumber>
    </recommendedName>
</protein>
<comment type="catalytic activity">
    <reaction evidence="1 15">
        <text>S-ubiquitinyl-[E2 ubiquitin-conjugating enzyme]-L-cysteine + [acceptor protein]-L-lysine = [E2 ubiquitin-conjugating enzyme]-L-cysteine + N(6)-ubiquitinyl-[acceptor protein]-L-lysine.</text>
        <dbReference type="EC" id="2.3.2.27"/>
    </reaction>
</comment>
<dbReference type="Proteomes" id="UP000800092">
    <property type="component" value="Unassembled WGS sequence"/>
</dbReference>
<dbReference type="Gene3D" id="3.90.1150.220">
    <property type="match status" value="1"/>
</dbReference>
<dbReference type="AlphaFoldDB" id="A0A6A6H3K0"/>
<sequence length="332" mass="35886">MTSDYNNTHRAFLQAFLSHSTLTLSTARPILAAILTAHDPDRPVPTNDITNEELLAYIHALNSALSPFDLEIRSTRPQTRISSDRNGDPAASNNERVYALVNASGDPAAQLATTYSPEELAFAKRVLDAMFETNNTVRAEQCCVGGIQAVQLHKAPRSGTAGAGGRESTVGGAGQAAGGGGQGITMAQAERVLAELVEEGWFERSKGGFYTLSPRGLMELRGWLVDTYNEGVEEGDGEDVGLERVKNCHACKEIVIVGQRCPNRDCSCRLHEFCTANFFQMQRSRTCPICKSNWEGYGHVGEKAAKGAGNARRTTGGSRRTTNQTVDSDEED</sequence>
<dbReference type="Gene3D" id="3.30.40.10">
    <property type="entry name" value="Zinc/RING finger domain, C3HC4 (zinc finger)"/>
    <property type="match status" value="1"/>
</dbReference>
<comment type="subcellular location">
    <subcellularLocation>
        <location evidence="2 15">Nucleus</location>
    </subcellularLocation>
</comment>
<dbReference type="Pfam" id="PF08746">
    <property type="entry name" value="zf-RING-like"/>
    <property type="match status" value="1"/>
</dbReference>
<keyword evidence="14 15" id="KW-0539">Nucleus</keyword>
<dbReference type="GO" id="GO:0000724">
    <property type="term" value="P:double-strand break repair via homologous recombination"/>
    <property type="evidence" value="ECO:0007669"/>
    <property type="project" value="TreeGrafter"/>
</dbReference>
<dbReference type="EC" id="2.3.2.27" evidence="4 15"/>
<evidence type="ECO:0000256" key="14">
    <source>
        <dbReference type="ARBA" id="ARBA00023242"/>
    </source>
</evidence>
<feature type="region of interest" description="Disordered" evidence="16">
    <location>
        <begin position="157"/>
        <end position="177"/>
    </location>
</feature>
<reference evidence="18" key="1">
    <citation type="journal article" date="2020" name="Stud. Mycol.">
        <title>101 Dothideomycetes genomes: a test case for predicting lifestyles and emergence of pathogens.</title>
        <authorList>
            <person name="Haridas S."/>
            <person name="Albert R."/>
            <person name="Binder M."/>
            <person name="Bloem J."/>
            <person name="Labutti K."/>
            <person name="Salamov A."/>
            <person name="Andreopoulos B."/>
            <person name="Baker S."/>
            <person name="Barry K."/>
            <person name="Bills G."/>
            <person name="Bluhm B."/>
            <person name="Cannon C."/>
            <person name="Castanera R."/>
            <person name="Culley D."/>
            <person name="Daum C."/>
            <person name="Ezra D."/>
            <person name="Gonzalez J."/>
            <person name="Henrissat B."/>
            <person name="Kuo A."/>
            <person name="Liang C."/>
            <person name="Lipzen A."/>
            <person name="Lutzoni F."/>
            <person name="Magnuson J."/>
            <person name="Mondo S."/>
            <person name="Nolan M."/>
            <person name="Ohm R."/>
            <person name="Pangilinan J."/>
            <person name="Park H.-J."/>
            <person name="Ramirez L."/>
            <person name="Alfaro M."/>
            <person name="Sun H."/>
            <person name="Tritt A."/>
            <person name="Yoshinaga Y."/>
            <person name="Zwiers L.-H."/>
            <person name="Turgeon B."/>
            <person name="Goodwin S."/>
            <person name="Spatafora J."/>
            <person name="Crous P."/>
            <person name="Grigoriev I."/>
        </authorList>
    </citation>
    <scope>NUCLEOTIDE SEQUENCE</scope>
    <source>
        <strain evidence="18">Tuck. ex Michener</strain>
    </source>
</reference>
<accession>A0A6A6H3K0</accession>
<comment type="subunit">
    <text evidence="15">Component of the Smc5-Smc6 complex.</text>
</comment>
<dbReference type="GO" id="GO:0061630">
    <property type="term" value="F:ubiquitin protein ligase activity"/>
    <property type="evidence" value="ECO:0007669"/>
    <property type="project" value="UniProtKB-EC"/>
</dbReference>
<evidence type="ECO:0000256" key="3">
    <source>
        <dbReference type="ARBA" id="ARBA00010258"/>
    </source>
</evidence>
<name>A0A6A6H3K0_VIRVR</name>
<proteinExistence type="inferred from homology"/>
<evidence type="ECO:0000256" key="16">
    <source>
        <dbReference type="SAM" id="MobiDB-lite"/>
    </source>
</evidence>
<keyword evidence="9 15" id="KW-0863">Zinc-finger</keyword>
<feature type="compositionally biased region" description="Low complexity" evidence="16">
    <location>
        <begin position="306"/>
        <end position="323"/>
    </location>
</feature>
<dbReference type="PANTHER" id="PTHR20973:SF0">
    <property type="entry name" value="NON-STRUCTURAL MAINTENANCE OF CHROMOSOMES ELEMENT 1 HOMOLOG"/>
    <property type="match status" value="1"/>
</dbReference>
<dbReference type="InterPro" id="IPR013083">
    <property type="entry name" value="Znf_RING/FYVE/PHD"/>
</dbReference>
<dbReference type="GO" id="GO:0008270">
    <property type="term" value="F:zinc ion binding"/>
    <property type="evidence" value="ECO:0007669"/>
    <property type="project" value="UniProtKB-KW"/>
</dbReference>
<evidence type="ECO:0000256" key="5">
    <source>
        <dbReference type="ARBA" id="ARBA00019422"/>
    </source>
</evidence>
<feature type="compositionally biased region" description="Gly residues" evidence="16">
    <location>
        <begin position="161"/>
        <end position="177"/>
    </location>
</feature>
<evidence type="ECO:0000256" key="9">
    <source>
        <dbReference type="ARBA" id="ARBA00022771"/>
    </source>
</evidence>
<feature type="domain" description="Non-structural maintenance of chromosomes element 1 RING C4HC3-type" evidence="17">
    <location>
        <begin position="248"/>
        <end position="290"/>
    </location>
</feature>
<evidence type="ECO:0000256" key="11">
    <source>
        <dbReference type="ARBA" id="ARBA00022833"/>
    </source>
</evidence>
<comment type="similarity">
    <text evidence="3 15">Belongs to the NSE1 family.</text>
</comment>
<evidence type="ECO:0000256" key="2">
    <source>
        <dbReference type="ARBA" id="ARBA00004123"/>
    </source>
</evidence>
<dbReference type="InterPro" id="IPR014857">
    <property type="entry name" value="Nse1_RING_C4HC3-type"/>
</dbReference>
<dbReference type="PANTHER" id="PTHR20973">
    <property type="entry name" value="NON-SMC ELEMENT 1-RELATED"/>
    <property type="match status" value="1"/>
</dbReference>